<evidence type="ECO:0000313" key="14">
    <source>
        <dbReference type="EMBL" id="RVT94594.1"/>
    </source>
</evidence>
<dbReference type="NCBIfam" id="TIGR00739">
    <property type="entry name" value="yajC"/>
    <property type="match status" value="1"/>
</dbReference>
<dbReference type="PANTHER" id="PTHR33909:SF1">
    <property type="entry name" value="SEC TRANSLOCON ACCESSORY COMPLEX SUBUNIT YAJC"/>
    <property type="match status" value="1"/>
</dbReference>
<dbReference type="OrthoDB" id="9811406at2"/>
<dbReference type="RefSeq" id="WP_127744168.1">
    <property type="nucleotide sequence ID" value="NZ_SACN01000001.1"/>
</dbReference>
<evidence type="ECO:0000256" key="6">
    <source>
        <dbReference type="ARBA" id="ARBA00022448"/>
    </source>
</evidence>
<keyword evidence="7" id="KW-1003">Cell membrane</keyword>
<accession>A0A437MAD5</accession>
<dbReference type="GO" id="GO:0005886">
    <property type="term" value="C:plasma membrane"/>
    <property type="evidence" value="ECO:0007669"/>
    <property type="project" value="UniProtKB-SubCell"/>
</dbReference>
<reference evidence="14 15" key="1">
    <citation type="submission" date="2019-01" db="EMBL/GenBank/DDBJ databases">
        <authorList>
            <person name="Chen W.-M."/>
        </authorList>
    </citation>
    <scope>NUCLEOTIDE SEQUENCE [LARGE SCALE GENOMIC DNA]</scope>
    <source>
        <strain evidence="14 15">CCP-7</strain>
    </source>
</reference>
<evidence type="ECO:0000256" key="12">
    <source>
        <dbReference type="ARBA" id="ARBA00023136"/>
    </source>
</evidence>
<comment type="caution">
    <text evidence="14">The sequence shown here is derived from an EMBL/GenBank/DDBJ whole genome shotgun (WGS) entry which is preliminary data.</text>
</comment>
<keyword evidence="9" id="KW-0653">Protein transport</keyword>
<sequence length="112" mass="11990">MFSTPAYAATGAAPSGSGLAMIMQFAPLIFIFVIFYFLLIRPQQKRAADHRKTIEAVKKGDLVVTAGGVRGKVTKVEDNEVEVEIAPNVRVKIVRATLSDVTPSGSSKPAND</sequence>
<feature type="transmembrane region" description="Helical" evidence="13">
    <location>
        <begin position="20"/>
        <end position="39"/>
    </location>
</feature>
<keyword evidence="8 13" id="KW-0812">Transmembrane</keyword>
<dbReference type="PRINTS" id="PR01853">
    <property type="entry name" value="YAJCTRNLCASE"/>
</dbReference>
<dbReference type="Proteomes" id="UP000282971">
    <property type="component" value="Unassembled WGS sequence"/>
</dbReference>
<keyword evidence="6" id="KW-0813">Transport</keyword>
<keyword evidence="10 13" id="KW-1133">Transmembrane helix</keyword>
<comment type="subunit">
    <text evidence="4">Part of the SecDF-YidC-YajC translocase complex. The SecDF-YidC-YajC translocase forms a supercomplex with SecYEG, called the holo-translocon (HTL).</text>
</comment>
<evidence type="ECO:0000256" key="11">
    <source>
        <dbReference type="ARBA" id="ARBA00023010"/>
    </source>
</evidence>
<evidence type="ECO:0000256" key="9">
    <source>
        <dbReference type="ARBA" id="ARBA00022927"/>
    </source>
</evidence>
<evidence type="ECO:0000256" key="5">
    <source>
        <dbReference type="ARBA" id="ARBA00014962"/>
    </source>
</evidence>
<evidence type="ECO:0000256" key="7">
    <source>
        <dbReference type="ARBA" id="ARBA00022475"/>
    </source>
</evidence>
<evidence type="ECO:0000256" key="3">
    <source>
        <dbReference type="ARBA" id="ARBA00006742"/>
    </source>
</evidence>
<evidence type="ECO:0000256" key="4">
    <source>
        <dbReference type="ARBA" id="ARBA00011718"/>
    </source>
</evidence>
<protein>
    <recommendedName>
        <fullName evidence="5">Sec translocon accessory complex subunit YajC</fullName>
    </recommendedName>
</protein>
<dbReference type="InterPro" id="IPR003849">
    <property type="entry name" value="Preprotein_translocase_YajC"/>
</dbReference>
<name>A0A437MAD5_9SPHN</name>
<evidence type="ECO:0000256" key="13">
    <source>
        <dbReference type="SAM" id="Phobius"/>
    </source>
</evidence>
<dbReference type="SMART" id="SM01323">
    <property type="entry name" value="YajC"/>
    <property type="match status" value="1"/>
</dbReference>
<evidence type="ECO:0000256" key="10">
    <source>
        <dbReference type="ARBA" id="ARBA00022989"/>
    </source>
</evidence>
<keyword evidence="11" id="KW-0811">Translocation</keyword>
<dbReference type="AlphaFoldDB" id="A0A437MAD5"/>
<evidence type="ECO:0000313" key="15">
    <source>
        <dbReference type="Proteomes" id="UP000282971"/>
    </source>
</evidence>
<comment type="subcellular location">
    <subcellularLocation>
        <location evidence="2">Cell membrane</location>
        <topology evidence="2">Single-pass membrane protein</topology>
    </subcellularLocation>
</comment>
<dbReference type="PANTHER" id="PTHR33909">
    <property type="entry name" value="SEC TRANSLOCON ACCESSORY COMPLEX SUBUNIT YAJC"/>
    <property type="match status" value="1"/>
</dbReference>
<gene>
    <name evidence="14" type="primary">yajC</name>
    <name evidence="14" type="ORF">EOD43_12370</name>
</gene>
<evidence type="ECO:0000256" key="1">
    <source>
        <dbReference type="ARBA" id="ARBA00002061"/>
    </source>
</evidence>
<keyword evidence="12 13" id="KW-0472">Membrane</keyword>
<organism evidence="14 15">
    <name type="scientific">Sphingomonas crocodyli</name>
    <dbReference type="NCBI Taxonomy" id="1979270"/>
    <lineage>
        <taxon>Bacteria</taxon>
        <taxon>Pseudomonadati</taxon>
        <taxon>Pseudomonadota</taxon>
        <taxon>Alphaproteobacteria</taxon>
        <taxon>Sphingomonadales</taxon>
        <taxon>Sphingomonadaceae</taxon>
        <taxon>Sphingomonas</taxon>
    </lineage>
</organism>
<dbReference type="GO" id="GO:0015031">
    <property type="term" value="P:protein transport"/>
    <property type="evidence" value="ECO:0007669"/>
    <property type="project" value="UniProtKB-KW"/>
</dbReference>
<dbReference type="EMBL" id="SACN01000001">
    <property type="protein sequence ID" value="RVT94594.1"/>
    <property type="molecule type" value="Genomic_DNA"/>
</dbReference>
<comment type="function">
    <text evidence="1">The SecYEG-SecDF-YajC-YidC holo-translocon (HTL) protein secretase/insertase is a supercomplex required for protein secretion, insertion of proteins into membranes, and assembly of membrane protein complexes. While the SecYEG complex is essential for assembly of a number of proteins and complexes, the SecDF-YajC-YidC subcomplex facilitates these functions.</text>
</comment>
<keyword evidence="15" id="KW-1185">Reference proteome</keyword>
<dbReference type="Pfam" id="PF02699">
    <property type="entry name" value="YajC"/>
    <property type="match status" value="1"/>
</dbReference>
<proteinExistence type="inferred from homology"/>
<evidence type="ECO:0000256" key="2">
    <source>
        <dbReference type="ARBA" id="ARBA00004162"/>
    </source>
</evidence>
<comment type="similarity">
    <text evidence="3">Belongs to the YajC family.</text>
</comment>
<evidence type="ECO:0000256" key="8">
    <source>
        <dbReference type="ARBA" id="ARBA00022692"/>
    </source>
</evidence>